<evidence type="ECO:0000256" key="2">
    <source>
        <dbReference type="SAM" id="Phobius"/>
    </source>
</evidence>
<dbReference type="Gene3D" id="3.90.1210.10">
    <property type="entry name" value="Antifreeze-like/N-acetylneuraminic acid synthase C-terminal domain"/>
    <property type="match status" value="1"/>
</dbReference>
<keyword evidence="2" id="KW-1133">Transmembrane helix</keyword>
<keyword evidence="4" id="KW-0282">Flagellum</keyword>
<feature type="domain" description="SAF" evidence="3">
    <location>
        <begin position="67"/>
        <end position="129"/>
    </location>
</feature>
<dbReference type="AlphaFoldDB" id="A0A1V2I0N5"/>
<feature type="transmembrane region" description="Helical" evidence="2">
    <location>
        <begin position="41"/>
        <end position="60"/>
    </location>
</feature>
<dbReference type="Proteomes" id="UP000188929">
    <property type="component" value="Unassembled WGS sequence"/>
</dbReference>
<protein>
    <submittedName>
        <fullName evidence="4">Flagellar biosynthesis protein FlgA</fullName>
    </submittedName>
</protein>
<proteinExistence type="predicted"/>
<accession>A0A1V2I0N5</accession>
<keyword evidence="2" id="KW-0812">Transmembrane</keyword>
<dbReference type="InterPro" id="IPR013974">
    <property type="entry name" value="SAF"/>
</dbReference>
<dbReference type="CDD" id="cd11614">
    <property type="entry name" value="SAF_CpaB_FlgA_like"/>
    <property type="match status" value="1"/>
</dbReference>
<comment type="caution">
    <text evidence="4">The sequence shown here is derived from an EMBL/GenBank/DDBJ whole genome shotgun (WGS) entry which is preliminary data.</text>
</comment>
<organism evidence="4 5">
    <name type="scientific">Pseudofrankia asymbiotica</name>
    <dbReference type="NCBI Taxonomy" id="1834516"/>
    <lineage>
        <taxon>Bacteria</taxon>
        <taxon>Bacillati</taxon>
        <taxon>Actinomycetota</taxon>
        <taxon>Actinomycetes</taxon>
        <taxon>Frankiales</taxon>
        <taxon>Frankiaceae</taxon>
        <taxon>Pseudofrankia</taxon>
    </lineage>
</organism>
<dbReference type="OrthoDB" id="3214303at2"/>
<evidence type="ECO:0000259" key="3">
    <source>
        <dbReference type="SMART" id="SM00858"/>
    </source>
</evidence>
<dbReference type="STRING" id="1834516.BL253_34895"/>
<feature type="region of interest" description="Disordered" evidence="1">
    <location>
        <begin position="1"/>
        <end position="32"/>
    </location>
</feature>
<evidence type="ECO:0000313" key="5">
    <source>
        <dbReference type="Proteomes" id="UP000188929"/>
    </source>
</evidence>
<sequence length="230" mass="22369">MVTAQPSTPRAGGPDRVGRRAGGAPAARLTGGPRRRRRVPYLLLGVVLVVGCAAAGLVAGTRVGAREPVLVLSRPVTVGHVLAAEDVREVRISADGVDTIAAGDRGSVLGKPVAYSLPAGTVLSRAAVGAAQVPPPGEAIAAVALKAGQFPTGLAAGSRVTVVVAPATSAVSTAAAGGARSWPATVVAVVAADTEQTTVVSLQLAEADAHALAAAPAGQIGVVTVNGTGG</sequence>
<dbReference type="SMART" id="SM00858">
    <property type="entry name" value="SAF"/>
    <property type="match status" value="1"/>
</dbReference>
<keyword evidence="4" id="KW-0966">Cell projection</keyword>
<keyword evidence="4" id="KW-0969">Cilium</keyword>
<gene>
    <name evidence="4" type="ORF">BL253_34895</name>
</gene>
<name>A0A1V2I0N5_9ACTN</name>
<evidence type="ECO:0000313" key="4">
    <source>
        <dbReference type="EMBL" id="ONH22669.1"/>
    </source>
</evidence>
<feature type="compositionally biased region" description="Low complexity" evidence="1">
    <location>
        <begin position="22"/>
        <end position="32"/>
    </location>
</feature>
<keyword evidence="5" id="KW-1185">Reference proteome</keyword>
<evidence type="ECO:0000256" key="1">
    <source>
        <dbReference type="SAM" id="MobiDB-lite"/>
    </source>
</evidence>
<dbReference type="EMBL" id="MOMC01000101">
    <property type="protein sequence ID" value="ONH22669.1"/>
    <property type="molecule type" value="Genomic_DNA"/>
</dbReference>
<keyword evidence="2" id="KW-0472">Membrane</keyword>
<reference evidence="5" key="1">
    <citation type="submission" date="2016-10" db="EMBL/GenBank/DDBJ databases">
        <title>Frankia sp. NRRL B-16386 Genome sequencing.</title>
        <authorList>
            <person name="Ghodhbane-Gtari F."/>
            <person name="Swanson E."/>
            <person name="Gueddou A."/>
            <person name="Hezbri K."/>
            <person name="Ktari K."/>
            <person name="Nouioui I."/>
            <person name="Morris K."/>
            <person name="Simpson S."/>
            <person name="Abebe-Akele F."/>
            <person name="Thomas K."/>
            <person name="Gtari M."/>
            <person name="Tisa L.S."/>
        </authorList>
    </citation>
    <scope>NUCLEOTIDE SEQUENCE [LARGE SCALE GENOMIC DNA]</scope>
    <source>
        <strain evidence="5">NRRL B-16386</strain>
    </source>
</reference>
<dbReference type="Pfam" id="PF08666">
    <property type="entry name" value="SAF"/>
    <property type="match status" value="1"/>
</dbReference>